<reference evidence="2 3" key="1">
    <citation type="submission" date="2019-11" db="EMBL/GenBank/DDBJ databases">
        <authorList>
            <person name="Li X.-J."/>
            <person name="Feng X.-M."/>
        </authorList>
    </citation>
    <scope>NUCLEOTIDE SEQUENCE [LARGE SCALE GENOMIC DNA]</scope>
    <source>
        <strain evidence="2 3">XMNu-373</strain>
    </source>
</reference>
<accession>A0A7K3LYK7</accession>
<sequence length="63" mass="6831">MSTLAIWLLVVVAVLFVLAVLTVVLALRSTYRKSRTLAHEVNGLSEELEHVVGSLGNDGTPDR</sequence>
<evidence type="ECO:0000313" key="3">
    <source>
        <dbReference type="Proteomes" id="UP000460435"/>
    </source>
</evidence>
<keyword evidence="1" id="KW-0812">Transmembrane</keyword>
<keyword evidence="1" id="KW-0472">Membrane</keyword>
<comment type="caution">
    <text evidence="2">The sequence shown here is derived from an EMBL/GenBank/DDBJ whole genome shotgun (WGS) entry which is preliminary data.</text>
</comment>
<proteinExistence type="predicted"/>
<keyword evidence="3" id="KW-1185">Reference proteome</keyword>
<gene>
    <name evidence="2" type="ORF">F7O44_03270</name>
</gene>
<dbReference type="RefSeq" id="WP_162448723.1">
    <property type="nucleotide sequence ID" value="NZ_WLZY01000001.1"/>
</dbReference>
<dbReference type="EMBL" id="WLZY01000001">
    <property type="protein sequence ID" value="NDL56089.1"/>
    <property type="molecule type" value="Genomic_DNA"/>
</dbReference>
<dbReference type="Proteomes" id="UP000460435">
    <property type="component" value="Unassembled WGS sequence"/>
</dbReference>
<keyword evidence="1" id="KW-1133">Transmembrane helix</keyword>
<protein>
    <submittedName>
        <fullName evidence="2">Uncharacterized protein</fullName>
    </submittedName>
</protein>
<feature type="transmembrane region" description="Helical" evidence="1">
    <location>
        <begin position="6"/>
        <end position="27"/>
    </location>
</feature>
<evidence type="ECO:0000256" key="1">
    <source>
        <dbReference type="SAM" id="Phobius"/>
    </source>
</evidence>
<organism evidence="2 3">
    <name type="scientific">Phytoactinopolyspora mesophila</name>
    <dbReference type="NCBI Taxonomy" id="2650750"/>
    <lineage>
        <taxon>Bacteria</taxon>
        <taxon>Bacillati</taxon>
        <taxon>Actinomycetota</taxon>
        <taxon>Actinomycetes</taxon>
        <taxon>Jiangellales</taxon>
        <taxon>Jiangellaceae</taxon>
        <taxon>Phytoactinopolyspora</taxon>
    </lineage>
</organism>
<evidence type="ECO:0000313" key="2">
    <source>
        <dbReference type="EMBL" id="NDL56089.1"/>
    </source>
</evidence>
<name>A0A7K3LYK7_9ACTN</name>
<dbReference type="AlphaFoldDB" id="A0A7K3LYK7"/>